<dbReference type="PROSITE" id="PS50237">
    <property type="entry name" value="HECT"/>
    <property type="match status" value="2"/>
</dbReference>
<evidence type="ECO:0000256" key="1">
    <source>
        <dbReference type="ARBA" id="ARBA00022786"/>
    </source>
</evidence>
<gene>
    <name evidence="5" type="ORF">FSP39_019581</name>
</gene>
<proteinExistence type="predicted"/>
<feature type="domain" description="HECT" evidence="4">
    <location>
        <begin position="580"/>
        <end position="638"/>
    </location>
</feature>
<accession>A0AA89C3M7</accession>
<dbReference type="Gene3D" id="3.30.2410.10">
    <property type="entry name" value="Hect, E3 ligase catalytic domain"/>
    <property type="match status" value="1"/>
</dbReference>
<evidence type="ECO:0000256" key="2">
    <source>
        <dbReference type="PROSITE-ProRule" id="PRU00104"/>
    </source>
</evidence>
<comment type="caution">
    <text evidence="2">Lacks conserved residue(s) required for the propagation of feature annotation.</text>
</comment>
<dbReference type="AlphaFoldDB" id="A0AA89C3M7"/>
<evidence type="ECO:0000259" key="4">
    <source>
        <dbReference type="PROSITE" id="PS50237"/>
    </source>
</evidence>
<evidence type="ECO:0000256" key="3">
    <source>
        <dbReference type="SAM" id="MobiDB-lite"/>
    </source>
</evidence>
<feature type="non-terminal residue" evidence="5">
    <location>
        <position position="1"/>
    </location>
</feature>
<keyword evidence="6" id="KW-1185">Reference proteome</keyword>
<protein>
    <recommendedName>
        <fullName evidence="4">HECT domain-containing protein</fullName>
    </recommendedName>
</protein>
<name>A0AA89C3M7_PINIB</name>
<feature type="domain" description="HECT" evidence="4">
    <location>
        <begin position="347"/>
        <end position="375"/>
    </location>
</feature>
<reference evidence="5" key="1">
    <citation type="submission" date="2019-08" db="EMBL/GenBank/DDBJ databases">
        <title>The improved chromosome-level genome for the pearl oyster Pinctada fucata martensii using PacBio sequencing and Hi-C.</title>
        <authorList>
            <person name="Zheng Z."/>
        </authorList>
    </citation>
    <scope>NUCLEOTIDE SEQUENCE</scope>
    <source>
        <strain evidence="5">ZZ-2019</strain>
        <tissue evidence="5">Adductor muscle</tissue>
    </source>
</reference>
<dbReference type="GO" id="GO:0004842">
    <property type="term" value="F:ubiquitin-protein transferase activity"/>
    <property type="evidence" value="ECO:0007669"/>
    <property type="project" value="InterPro"/>
</dbReference>
<feature type="region of interest" description="Disordered" evidence="3">
    <location>
        <begin position="270"/>
        <end position="297"/>
    </location>
</feature>
<keyword evidence="1 2" id="KW-0833">Ubl conjugation pathway</keyword>
<dbReference type="InterPro" id="IPR035983">
    <property type="entry name" value="Hect_E3_ubiquitin_ligase"/>
</dbReference>
<feature type="active site" description="Glycyl thioester intermediate" evidence="2">
    <location>
        <position position="630"/>
    </location>
</feature>
<sequence length="664" mass="75703">VLTVDGGFTYANVNMNATLEWRYLVKDSNFTVYNPEGRIILEVQNDNLTYSDDRVVYLDSSRGQGASLSLLHVTGRDNGTYVYNTSENDKDGLTLVVLEKLDPPSFNQINVTKPGHSNLVSGSVRCFAVPKGAGPYFYQPNIQTNWIYPTQDVGYNIMIKKDVAYIKNVNCAVNASQPIFCQAREGLGPYSERSHFFPHYLYDFLDTDSDIDRYISNITRGEDRTDWSQIANVYAQGDNPPISVARPRWEQNGRPSMPAMPVINLALDDTSSETEGESNTESTNPTTPSQLDENLNVPGAEGVDRNAIIKEVEICLRNLTKSLSHIQQQVEITRENLVDNLLNIYSDPCIVEGSLHIKIIGEEGSDWGGVSRDVFTSFWSEVSLTYFLGDLVHVPYLPPHRLEEMYKFRLMGRILSHSTAVLGYIPMAICKSTMMVTIIDATEIAEDVLLEDFLLYLDNEDRTLLQSAMDHFQDLSEDELDKVQNIFVKFDMGCVLQEETLHKQILKMAQNELVIKPRSLCEKMREGIPEVHYAQFWSQMSLDHLTVLYDRLKPTPNKVLACLRSETLFLTESRRRVYGYFKDFIRTLTERELEILLQFITGQACVPKRLITVQFSQLSGAERRPIAHTCSFSIELPETYENYEDFEAEFRILLTSDILRFDTQ</sequence>
<evidence type="ECO:0000313" key="5">
    <source>
        <dbReference type="EMBL" id="KAK3107671.1"/>
    </source>
</evidence>
<dbReference type="SMART" id="SM00119">
    <property type="entry name" value="HECTc"/>
    <property type="match status" value="1"/>
</dbReference>
<evidence type="ECO:0000313" key="6">
    <source>
        <dbReference type="Proteomes" id="UP001186944"/>
    </source>
</evidence>
<dbReference type="Proteomes" id="UP001186944">
    <property type="component" value="Unassembled WGS sequence"/>
</dbReference>
<comment type="caution">
    <text evidence="5">The sequence shown here is derived from an EMBL/GenBank/DDBJ whole genome shotgun (WGS) entry which is preliminary data.</text>
</comment>
<dbReference type="SUPFAM" id="SSF56204">
    <property type="entry name" value="Hect, E3 ligase catalytic domain"/>
    <property type="match status" value="1"/>
</dbReference>
<dbReference type="EMBL" id="VSWD01000002">
    <property type="protein sequence ID" value="KAK3107671.1"/>
    <property type="molecule type" value="Genomic_DNA"/>
</dbReference>
<organism evidence="5 6">
    <name type="scientific">Pinctada imbricata</name>
    <name type="common">Atlantic pearl-oyster</name>
    <name type="synonym">Pinctada martensii</name>
    <dbReference type="NCBI Taxonomy" id="66713"/>
    <lineage>
        <taxon>Eukaryota</taxon>
        <taxon>Metazoa</taxon>
        <taxon>Spiralia</taxon>
        <taxon>Lophotrochozoa</taxon>
        <taxon>Mollusca</taxon>
        <taxon>Bivalvia</taxon>
        <taxon>Autobranchia</taxon>
        <taxon>Pteriomorphia</taxon>
        <taxon>Pterioida</taxon>
        <taxon>Pterioidea</taxon>
        <taxon>Pteriidae</taxon>
        <taxon>Pinctada</taxon>
    </lineage>
</organism>
<dbReference type="Pfam" id="PF00632">
    <property type="entry name" value="HECT"/>
    <property type="match status" value="1"/>
</dbReference>
<feature type="compositionally biased region" description="Low complexity" evidence="3">
    <location>
        <begin position="279"/>
        <end position="289"/>
    </location>
</feature>
<dbReference type="InterPro" id="IPR000569">
    <property type="entry name" value="HECT_dom"/>
</dbReference>
<dbReference type="Gene3D" id="3.90.1750.10">
    <property type="entry name" value="Hect, E3 ligase catalytic domains"/>
    <property type="match status" value="1"/>
</dbReference>